<feature type="transmembrane region" description="Helical" evidence="9">
    <location>
        <begin position="6"/>
        <end position="27"/>
    </location>
</feature>
<comment type="caution">
    <text evidence="10">The sequence shown here is derived from an EMBL/GenBank/DDBJ whole genome shotgun (WGS) entry which is preliminary data.</text>
</comment>
<dbReference type="InterPro" id="IPR052157">
    <property type="entry name" value="BCAA_transport_permease"/>
</dbReference>
<evidence type="ECO:0000256" key="8">
    <source>
        <dbReference type="ARBA" id="ARBA00037998"/>
    </source>
</evidence>
<evidence type="ECO:0000256" key="9">
    <source>
        <dbReference type="SAM" id="Phobius"/>
    </source>
</evidence>
<keyword evidence="7 9" id="KW-0472">Membrane</keyword>
<dbReference type="AlphaFoldDB" id="A0A2H5Y4F5"/>
<keyword evidence="6 9" id="KW-1133">Transmembrane helix</keyword>
<feature type="transmembrane region" description="Helical" evidence="9">
    <location>
        <begin position="60"/>
        <end position="78"/>
    </location>
</feature>
<feature type="transmembrane region" description="Helical" evidence="9">
    <location>
        <begin position="213"/>
        <end position="231"/>
    </location>
</feature>
<proteinExistence type="inferred from homology"/>
<name>A0A2H5Y4F5_9CHLR</name>
<gene>
    <name evidence="10" type="primary">livH_1</name>
    <name evidence="10" type="ORF">HRbin22_00550</name>
</gene>
<protein>
    <submittedName>
        <fullName evidence="10">High-affinity branched-chain amino acid transport system permease protein LivH</fullName>
    </submittedName>
</protein>
<evidence type="ECO:0000256" key="3">
    <source>
        <dbReference type="ARBA" id="ARBA00022475"/>
    </source>
</evidence>
<evidence type="ECO:0000256" key="1">
    <source>
        <dbReference type="ARBA" id="ARBA00004651"/>
    </source>
</evidence>
<dbReference type="GO" id="GO:0006865">
    <property type="term" value="P:amino acid transport"/>
    <property type="evidence" value="ECO:0007669"/>
    <property type="project" value="UniProtKB-KW"/>
</dbReference>
<keyword evidence="3" id="KW-1003">Cell membrane</keyword>
<dbReference type="Proteomes" id="UP000236642">
    <property type="component" value="Unassembled WGS sequence"/>
</dbReference>
<dbReference type="EMBL" id="BEHY01000007">
    <property type="protein sequence ID" value="GBD08316.1"/>
    <property type="molecule type" value="Genomic_DNA"/>
</dbReference>
<reference evidence="11" key="1">
    <citation type="submission" date="2017-09" db="EMBL/GenBank/DDBJ databases">
        <title>Metaegenomics of thermophilic ammonia-oxidizing enrichment culture.</title>
        <authorList>
            <person name="Kato S."/>
            <person name="Suzuki K."/>
        </authorList>
    </citation>
    <scope>NUCLEOTIDE SEQUENCE [LARGE SCALE GENOMIC DNA]</scope>
</reference>
<dbReference type="Pfam" id="PF02653">
    <property type="entry name" value="BPD_transp_2"/>
    <property type="match status" value="1"/>
</dbReference>
<evidence type="ECO:0000256" key="5">
    <source>
        <dbReference type="ARBA" id="ARBA00022970"/>
    </source>
</evidence>
<evidence type="ECO:0000313" key="11">
    <source>
        <dbReference type="Proteomes" id="UP000236642"/>
    </source>
</evidence>
<dbReference type="PANTHER" id="PTHR11795">
    <property type="entry name" value="BRANCHED-CHAIN AMINO ACID TRANSPORT SYSTEM PERMEASE PROTEIN LIVH"/>
    <property type="match status" value="1"/>
</dbReference>
<keyword evidence="5" id="KW-0029">Amino-acid transport</keyword>
<evidence type="ECO:0000256" key="4">
    <source>
        <dbReference type="ARBA" id="ARBA00022692"/>
    </source>
</evidence>
<dbReference type="CDD" id="cd06582">
    <property type="entry name" value="TM_PBP1_LivH_like"/>
    <property type="match status" value="1"/>
</dbReference>
<dbReference type="GO" id="GO:0005886">
    <property type="term" value="C:plasma membrane"/>
    <property type="evidence" value="ECO:0007669"/>
    <property type="project" value="UniProtKB-SubCell"/>
</dbReference>
<keyword evidence="2" id="KW-0813">Transport</keyword>
<sequence>METFLQLVLTGIMVGSIYALVALGWVLIYKCSGVLNLAMGELTLIGAYVSLTFYTWGLPFPLALLATLIIGAILGILTERIFLRRLIGEPVLTIIMVTVGLSFFFRGLIELIWGTDTRVFHPPVFPYEPVRLGPVVIGQVYLWSFIAALALLGILAAFFRYTRWGLAMQAMADDEMAAMSLGISPKFVYAAAWAIAFMAAGVGGSLLGNINGVNISVGYLGLLVLPAVVLGGLNSIPGAIVGGIIIGVLQNLAGGYLDRFTPGGVKEIFPFVVMTLMLLIKPYGLFGWVRIERV</sequence>
<comment type="similarity">
    <text evidence="8">Belongs to the binding-protein-dependent transport system permease family. LivHM subfamily.</text>
</comment>
<evidence type="ECO:0000256" key="6">
    <source>
        <dbReference type="ARBA" id="ARBA00022989"/>
    </source>
</evidence>
<feature type="transmembrane region" description="Helical" evidence="9">
    <location>
        <begin position="140"/>
        <end position="161"/>
    </location>
</feature>
<evidence type="ECO:0000256" key="2">
    <source>
        <dbReference type="ARBA" id="ARBA00022448"/>
    </source>
</evidence>
<feature type="transmembrane region" description="Helical" evidence="9">
    <location>
        <begin position="268"/>
        <end position="289"/>
    </location>
</feature>
<feature type="transmembrane region" description="Helical" evidence="9">
    <location>
        <begin position="238"/>
        <end position="256"/>
    </location>
</feature>
<dbReference type="GO" id="GO:0022857">
    <property type="term" value="F:transmembrane transporter activity"/>
    <property type="evidence" value="ECO:0007669"/>
    <property type="project" value="InterPro"/>
</dbReference>
<evidence type="ECO:0000313" key="10">
    <source>
        <dbReference type="EMBL" id="GBD08316.1"/>
    </source>
</evidence>
<feature type="transmembrane region" description="Helical" evidence="9">
    <location>
        <begin position="187"/>
        <end position="207"/>
    </location>
</feature>
<organism evidence="10 11">
    <name type="scientific">Candidatus Thermoflexus japonica</name>
    <dbReference type="NCBI Taxonomy" id="2035417"/>
    <lineage>
        <taxon>Bacteria</taxon>
        <taxon>Bacillati</taxon>
        <taxon>Chloroflexota</taxon>
        <taxon>Thermoflexia</taxon>
        <taxon>Thermoflexales</taxon>
        <taxon>Thermoflexaceae</taxon>
        <taxon>Thermoflexus</taxon>
    </lineage>
</organism>
<comment type="subcellular location">
    <subcellularLocation>
        <location evidence="1">Cell membrane</location>
        <topology evidence="1">Multi-pass membrane protein</topology>
    </subcellularLocation>
</comment>
<keyword evidence="4 9" id="KW-0812">Transmembrane</keyword>
<evidence type="ECO:0000256" key="7">
    <source>
        <dbReference type="ARBA" id="ARBA00023136"/>
    </source>
</evidence>
<dbReference type="InterPro" id="IPR001851">
    <property type="entry name" value="ABC_transp_permease"/>
</dbReference>
<accession>A0A2H5Y4F5</accession>
<feature type="transmembrane region" description="Helical" evidence="9">
    <location>
        <begin position="90"/>
        <end position="109"/>
    </location>
</feature>
<dbReference type="PANTHER" id="PTHR11795:SF451">
    <property type="entry name" value="ABC TRANSPORTER PERMEASE PROTEIN"/>
    <property type="match status" value="1"/>
</dbReference>